<reference evidence="2 3" key="1">
    <citation type="submission" date="2020-08" db="EMBL/GenBank/DDBJ databases">
        <title>Genomic Encyclopedia of Type Strains, Phase IV (KMG-IV): sequencing the most valuable type-strain genomes for metagenomic binning, comparative biology and taxonomic classification.</title>
        <authorList>
            <person name="Goeker M."/>
        </authorList>
    </citation>
    <scope>NUCLEOTIDE SEQUENCE [LARGE SCALE GENOMIC DNA]</scope>
    <source>
        <strain evidence="2 3">DSM 19979</strain>
    </source>
</reference>
<dbReference type="RefSeq" id="WP_184383696.1">
    <property type="nucleotide sequence ID" value="NZ_JACIDJ010000003.1"/>
</dbReference>
<comment type="caution">
    <text evidence="2">The sequence shown here is derived from an EMBL/GenBank/DDBJ whole genome shotgun (WGS) entry which is preliminary data.</text>
</comment>
<feature type="transmembrane region" description="Helical" evidence="1">
    <location>
        <begin position="322"/>
        <end position="339"/>
    </location>
</feature>
<feature type="transmembrane region" description="Helical" evidence="1">
    <location>
        <begin position="345"/>
        <end position="362"/>
    </location>
</feature>
<keyword evidence="1" id="KW-0472">Membrane</keyword>
<dbReference type="AlphaFoldDB" id="A0A840ABR4"/>
<feature type="transmembrane region" description="Helical" evidence="1">
    <location>
        <begin position="411"/>
        <end position="431"/>
    </location>
</feature>
<evidence type="ECO:0008006" key="4">
    <source>
        <dbReference type="Google" id="ProtNLM"/>
    </source>
</evidence>
<feature type="transmembrane region" description="Helical" evidence="1">
    <location>
        <begin position="163"/>
        <end position="182"/>
    </location>
</feature>
<dbReference type="EMBL" id="JACIDJ010000003">
    <property type="protein sequence ID" value="MBB3898591.1"/>
    <property type="molecule type" value="Genomic_DNA"/>
</dbReference>
<keyword evidence="3" id="KW-1185">Reference proteome</keyword>
<feature type="transmembrane region" description="Helical" evidence="1">
    <location>
        <begin position="268"/>
        <end position="288"/>
    </location>
</feature>
<evidence type="ECO:0000313" key="2">
    <source>
        <dbReference type="EMBL" id="MBB3898591.1"/>
    </source>
</evidence>
<evidence type="ECO:0000256" key="1">
    <source>
        <dbReference type="SAM" id="Phobius"/>
    </source>
</evidence>
<sequence>MTRIAAAPVLVFAALLLVLQAGMLALAPRLVEGAEIPLAPVLGFVALAMAGGALWLWAIPGPLARMGWPAWLALGAAMRLLWLDAPVVLNTDHFRYLWEGALLAHGLSPWGSPVAAGVPEALGQAGAVLAPQVNFPTLRSIYPGTAQAGFGLAHLVWPWDVRGLRLVALAAEAATLGLSMLLLRRAGWPAARAALWWCCPLAPVLMLGNAHVDVLVPPLLLGALLATLAGRGVTAGVVLGLAVGVKLWPVLLAPLLGRALPSEARPGAALALVVVGGAMVAPLLTTLGTGEAGLAAYAGGWLVNNAPLAWAVALWPGAGAGLRPVLGLVAGVVALAVAWRAPSGPAGLLGGALVVAASVFYLSPAQYPWYAAWFMPLATLLAFRPLLLPAALLPVYWLWFPLDRAGQGALFNQALAALHLLPVLLALALWWPRR</sequence>
<evidence type="ECO:0000313" key="3">
    <source>
        <dbReference type="Proteomes" id="UP000553193"/>
    </source>
</evidence>
<feature type="transmembrane region" description="Helical" evidence="1">
    <location>
        <begin position="232"/>
        <end position="256"/>
    </location>
</feature>
<feature type="transmembrane region" description="Helical" evidence="1">
    <location>
        <begin position="374"/>
        <end position="399"/>
    </location>
</feature>
<proteinExistence type="predicted"/>
<organism evidence="2 3">
    <name type="scientific">Roseococcus suduntuyensis</name>
    <dbReference type="NCBI Taxonomy" id="455361"/>
    <lineage>
        <taxon>Bacteria</taxon>
        <taxon>Pseudomonadati</taxon>
        <taxon>Pseudomonadota</taxon>
        <taxon>Alphaproteobacteria</taxon>
        <taxon>Acetobacterales</taxon>
        <taxon>Roseomonadaceae</taxon>
        <taxon>Roseococcus</taxon>
    </lineage>
</organism>
<keyword evidence="1" id="KW-1133">Transmembrane helix</keyword>
<keyword evidence="1" id="KW-0812">Transmembrane</keyword>
<accession>A0A840ABR4</accession>
<gene>
    <name evidence="2" type="ORF">GGQ83_002034</name>
</gene>
<feature type="transmembrane region" description="Helical" evidence="1">
    <location>
        <begin position="71"/>
        <end position="89"/>
    </location>
</feature>
<protein>
    <recommendedName>
        <fullName evidence="4">DUF2029 domain-containing protein</fullName>
    </recommendedName>
</protein>
<feature type="transmembrane region" description="Helical" evidence="1">
    <location>
        <begin position="43"/>
        <end position="59"/>
    </location>
</feature>
<dbReference type="Proteomes" id="UP000553193">
    <property type="component" value="Unassembled WGS sequence"/>
</dbReference>
<feature type="transmembrane region" description="Helical" evidence="1">
    <location>
        <begin position="194"/>
        <end position="212"/>
    </location>
</feature>
<name>A0A840ABR4_9PROT</name>